<evidence type="ECO:0000259" key="5">
    <source>
        <dbReference type="Pfam" id="PF11856"/>
    </source>
</evidence>
<name>A0A512IDP5_9MICC</name>
<feature type="transmembrane region" description="Helical" evidence="3">
    <location>
        <begin position="1097"/>
        <end position="1117"/>
    </location>
</feature>
<evidence type="ECO:0000256" key="1">
    <source>
        <dbReference type="ARBA" id="ARBA00023098"/>
    </source>
</evidence>
<feature type="transmembrane region" description="Helical" evidence="3">
    <location>
        <begin position="950"/>
        <end position="971"/>
    </location>
</feature>
<feature type="transmembrane region" description="Helical" evidence="3">
    <location>
        <begin position="927"/>
        <end position="944"/>
    </location>
</feature>
<feature type="compositionally biased region" description="Low complexity" evidence="2">
    <location>
        <begin position="258"/>
        <end position="273"/>
    </location>
</feature>
<comment type="caution">
    <text evidence="6">The sequence shown here is derived from an EMBL/GenBank/DDBJ whole genome shotgun (WGS) entry which is preliminary data.</text>
</comment>
<dbReference type="EMBL" id="BJZS01000051">
    <property type="protein sequence ID" value="GEO95824.1"/>
    <property type="molecule type" value="Genomic_DNA"/>
</dbReference>
<dbReference type="AlphaFoldDB" id="A0A512IDP5"/>
<evidence type="ECO:0000313" key="6">
    <source>
        <dbReference type="EMBL" id="GEO95824.1"/>
    </source>
</evidence>
<feature type="transmembrane region" description="Helical" evidence="3">
    <location>
        <begin position="1064"/>
        <end position="1085"/>
    </location>
</feature>
<keyword evidence="3" id="KW-0812">Transmembrane</keyword>
<feature type="transmembrane region" description="Helical" evidence="3">
    <location>
        <begin position="1124"/>
        <end position="1143"/>
    </location>
</feature>
<feature type="compositionally biased region" description="Low complexity" evidence="2">
    <location>
        <begin position="813"/>
        <end position="825"/>
    </location>
</feature>
<feature type="region of interest" description="Disordered" evidence="2">
    <location>
        <begin position="242"/>
        <end position="273"/>
    </location>
</feature>
<evidence type="ECO:0000259" key="4">
    <source>
        <dbReference type="Pfam" id="PF01734"/>
    </source>
</evidence>
<dbReference type="RefSeq" id="WP_062733537.1">
    <property type="nucleotide sequence ID" value="NZ_BJZS01000051.1"/>
</dbReference>
<feature type="transmembrane region" description="Helical" evidence="3">
    <location>
        <begin position="1031"/>
        <end position="1052"/>
    </location>
</feature>
<gene>
    <name evidence="6" type="ORF">KTU01_19470</name>
</gene>
<dbReference type="SUPFAM" id="SSF52151">
    <property type="entry name" value="FabD/lysophospholipase-like"/>
    <property type="match status" value="1"/>
</dbReference>
<dbReference type="InterPro" id="IPR024282">
    <property type="entry name" value="DUF3376"/>
</dbReference>
<dbReference type="Proteomes" id="UP000321103">
    <property type="component" value="Unassembled WGS sequence"/>
</dbReference>
<feature type="region of interest" description="Disordered" evidence="2">
    <location>
        <begin position="1"/>
        <end position="25"/>
    </location>
</feature>
<dbReference type="GO" id="GO:0006629">
    <property type="term" value="P:lipid metabolic process"/>
    <property type="evidence" value="ECO:0007669"/>
    <property type="project" value="UniProtKB-KW"/>
</dbReference>
<dbReference type="STRING" id="388357.GCA_001580365_00188"/>
<feature type="domain" description="DUF3376" evidence="5">
    <location>
        <begin position="746"/>
        <end position="802"/>
    </location>
</feature>
<dbReference type="InterPro" id="IPR002641">
    <property type="entry name" value="PNPLA_dom"/>
</dbReference>
<keyword evidence="1" id="KW-0443">Lipid metabolism</keyword>
<sequence>MPTEPPVPGERAGAHPEERAPGAGLRLTVLPPDRRPAEVTAGQPPAFGRTLRFALAMRGGVSLAVWIGGAVAELDLLRRIRIHRDPAGGLHAVLLQPSAQPDPHTAERARVYAGLLADAGYDRVEFDLLAGASAGGLNSVVHAVAQRAGTGLGALGLLWQEHAALDRLLRPLGRAPVDSLLQGDAYLWPRVQELLATVHGDPGHHPDLVAEHVSVDLSATVLDSDPSFHSGAAEGRGGFHFSSPEPGCPAPPLGNDIPARPGAPGGTPEEAGHRAASLARLAYAARATSSFPGAFEPAAVWSAPTAGRLVGFPRPDLSHAFSAHRGPEGLPFRVIDGGVFDNIPIDRAVAAAGTRTSLRHADRCLLYLDPDPPAPQEVRAGDLDLPRLVRTLGATVTRLRRRETGEDEVLALADRRDDRLVADGRLHPLAALPVAWDPASREDRRRAYVRYRARADAALLARLLTRPAQWQLASTLPRRQEVHARGAAELEPLRQELAGRYDALSRGPLTVPDATAVLRGPQALADAASCVLAWVRFLESLLLDSGPGPVPPAGFDPAPARAVAYRALAAAGHARDGLFATVLEVCEEPGAPVTAAVPVWLEAASPAPGTGEAAWRELDAAVAALRGAHAAVQAQMAQMGADHSEDGEPGASPGAPREAGPSTLWRESPWSAVPVSGPVPAAADLPPLFAAAGIPTPVSGISYGEIRGDGAPARPAALGPLPRAWARQRLQRALDASGRPGVTDDELRRILAPDAGRLPARDKLAGAGLFNFRGFLAADWRANDWWWGRLDAAAGAVAFLRTLPARSEPTTDPRGSSGAPAASEPAPHRPTREDPARESAAALQESLLDELGGGDRQHALATLGAGADGLARLAPGYRISLASRGLRVLGRALAGTPDLPRGVWELLLFLAQPVLVLVPLLLAPVRAALGFVAAAVALGLLGAPDPGGRAGELVLAGAGAGLLAAALLRTVHRAHRGWSRALEAAGGSPPAALADAGAARDAALRRAGCCGAAAAALLLPAAAAATTGRTALVLLLLAGVLGLERCAAAVALRVPGREPVDEVVRAAGVVLLAVAGWALVVLVVADPVAVRPGGGPALLVVAAAGAALGALVLAGFLRPGWAALVAGAAGLTAAAVLGAVGALTDRPGAGAAAALLGWAAVLWWAPREATLRRWERSEELRPPGGRRARG</sequence>
<dbReference type="InterPro" id="IPR016035">
    <property type="entry name" value="Acyl_Trfase/lysoPLipase"/>
</dbReference>
<organism evidence="6 7">
    <name type="scientific">Kocuria turfanensis</name>
    <dbReference type="NCBI Taxonomy" id="388357"/>
    <lineage>
        <taxon>Bacteria</taxon>
        <taxon>Bacillati</taxon>
        <taxon>Actinomycetota</taxon>
        <taxon>Actinomycetes</taxon>
        <taxon>Micrococcales</taxon>
        <taxon>Micrococcaceae</taxon>
        <taxon>Kocuria</taxon>
    </lineage>
</organism>
<keyword evidence="3" id="KW-1133">Transmembrane helix</keyword>
<evidence type="ECO:0008006" key="8">
    <source>
        <dbReference type="Google" id="ProtNLM"/>
    </source>
</evidence>
<keyword evidence="7" id="KW-1185">Reference proteome</keyword>
<dbReference type="Gene3D" id="3.40.1090.10">
    <property type="entry name" value="Cytosolic phospholipase A2 catalytic domain"/>
    <property type="match status" value="1"/>
</dbReference>
<proteinExistence type="predicted"/>
<dbReference type="Pfam" id="PF11856">
    <property type="entry name" value="DUF3376"/>
    <property type="match status" value="1"/>
</dbReference>
<dbReference type="Pfam" id="PF01734">
    <property type="entry name" value="Patatin"/>
    <property type="match status" value="1"/>
</dbReference>
<protein>
    <recommendedName>
        <fullName evidence="8">PNPLA domain-containing protein</fullName>
    </recommendedName>
</protein>
<feature type="compositionally biased region" description="Basic and acidic residues" evidence="2">
    <location>
        <begin position="826"/>
        <end position="837"/>
    </location>
</feature>
<feature type="domain" description="PNPLA" evidence="4">
    <location>
        <begin position="112"/>
        <end position="348"/>
    </location>
</feature>
<keyword evidence="3" id="KW-0472">Membrane</keyword>
<accession>A0A512IDP5</accession>
<feature type="region of interest" description="Disordered" evidence="2">
    <location>
        <begin position="806"/>
        <end position="839"/>
    </location>
</feature>
<evidence type="ECO:0000256" key="2">
    <source>
        <dbReference type="SAM" id="MobiDB-lite"/>
    </source>
</evidence>
<evidence type="ECO:0000256" key="3">
    <source>
        <dbReference type="SAM" id="Phobius"/>
    </source>
</evidence>
<feature type="transmembrane region" description="Helical" evidence="3">
    <location>
        <begin position="1149"/>
        <end position="1166"/>
    </location>
</feature>
<feature type="region of interest" description="Disordered" evidence="2">
    <location>
        <begin position="634"/>
        <end position="669"/>
    </location>
</feature>
<evidence type="ECO:0000313" key="7">
    <source>
        <dbReference type="Proteomes" id="UP000321103"/>
    </source>
</evidence>
<reference evidence="6 7" key="1">
    <citation type="submission" date="2019-07" db="EMBL/GenBank/DDBJ databases">
        <title>Whole genome shotgun sequence of Kocuria turfanensis NBRC 107627.</title>
        <authorList>
            <person name="Hosoyama A."/>
            <person name="Uohara A."/>
            <person name="Ohji S."/>
            <person name="Ichikawa N."/>
        </authorList>
    </citation>
    <scope>NUCLEOTIDE SEQUENCE [LARGE SCALE GENOMIC DNA]</scope>
    <source>
        <strain evidence="6 7">NBRC 107627</strain>
    </source>
</reference>